<organism evidence="2 3">
    <name type="scientific">Zizania palustris</name>
    <name type="common">Northern wild rice</name>
    <dbReference type="NCBI Taxonomy" id="103762"/>
    <lineage>
        <taxon>Eukaryota</taxon>
        <taxon>Viridiplantae</taxon>
        <taxon>Streptophyta</taxon>
        <taxon>Embryophyta</taxon>
        <taxon>Tracheophyta</taxon>
        <taxon>Spermatophyta</taxon>
        <taxon>Magnoliopsida</taxon>
        <taxon>Liliopsida</taxon>
        <taxon>Poales</taxon>
        <taxon>Poaceae</taxon>
        <taxon>BOP clade</taxon>
        <taxon>Oryzoideae</taxon>
        <taxon>Oryzeae</taxon>
        <taxon>Zizaniinae</taxon>
        <taxon>Zizania</taxon>
    </lineage>
</organism>
<gene>
    <name evidence="2" type="ORF">GUJ93_ZPchr0012g19716</name>
</gene>
<feature type="region of interest" description="Disordered" evidence="1">
    <location>
        <begin position="1"/>
        <end position="80"/>
    </location>
</feature>
<keyword evidence="3" id="KW-1185">Reference proteome</keyword>
<reference evidence="2" key="2">
    <citation type="submission" date="2021-02" db="EMBL/GenBank/DDBJ databases">
        <authorList>
            <person name="Kimball J.A."/>
            <person name="Haas M.W."/>
            <person name="Macchietto M."/>
            <person name="Kono T."/>
            <person name="Duquette J."/>
            <person name="Shao M."/>
        </authorList>
    </citation>
    <scope>NUCLEOTIDE SEQUENCE</scope>
    <source>
        <tissue evidence="2">Fresh leaf tissue</tissue>
    </source>
</reference>
<feature type="compositionally biased region" description="Low complexity" evidence="1">
    <location>
        <begin position="50"/>
        <end position="68"/>
    </location>
</feature>
<proteinExistence type="predicted"/>
<sequence>MLSLEAYQPSTRVEKGSNERERNPAAKTARREATTAKGKHRGGKAKSCWLPPSSDPLPFFASASASGGPAPPASKRRRSPATRASYYSCFWGCDQGDGNHHQAPIITSTSAAPTACARGAEEKVEVAKDW</sequence>
<reference evidence="2" key="1">
    <citation type="journal article" date="2021" name="bioRxiv">
        <title>Whole Genome Assembly and Annotation of Northern Wild Rice, Zizania palustris L., Supports a Whole Genome Duplication in the Zizania Genus.</title>
        <authorList>
            <person name="Haas M."/>
            <person name="Kono T."/>
            <person name="Macchietto M."/>
            <person name="Millas R."/>
            <person name="McGilp L."/>
            <person name="Shao M."/>
            <person name="Duquette J."/>
            <person name="Hirsch C.N."/>
            <person name="Kimball J."/>
        </authorList>
    </citation>
    <scope>NUCLEOTIDE SEQUENCE</scope>
    <source>
        <tissue evidence="2">Fresh leaf tissue</tissue>
    </source>
</reference>
<dbReference type="Proteomes" id="UP000729402">
    <property type="component" value="Unassembled WGS sequence"/>
</dbReference>
<evidence type="ECO:0000256" key="1">
    <source>
        <dbReference type="SAM" id="MobiDB-lite"/>
    </source>
</evidence>
<dbReference type="EMBL" id="JAAALK010000080">
    <property type="protein sequence ID" value="KAG8092331.1"/>
    <property type="molecule type" value="Genomic_DNA"/>
</dbReference>
<protein>
    <submittedName>
        <fullName evidence="2">Uncharacterized protein</fullName>
    </submittedName>
</protein>
<evidence type="ECO:0000313" key="2">
    <source>
        <dbReference type="EMBL" id="KAG8092331.1"/>
    </source>
</evidence>
<name>A0A8J5WP66_ZIZPA</name>
<comment type="caution">
    <text evidence="2">The sequence shown here is derived from an EMBL/GenBank/DDBJ whole genome shotgun (WGS) entry which is preliminary data.</text>
</comment>
<accession>A0A8J5WP66</accession>
<feature type="compositionally biased region" description="Basic and acidic residues" evidence="1">
    <location>
        <begin position="12"/>
        <end position="34"/>
    </location>
</feature>
<dbReference type="AlphaFoldDB" id="A0A8J5WP66"/>
<evidence type="ECO:0000313" key="3">
    <source>
        <dbReference type="Proteomes" id="UP000729402"/>
    </source>
</evidence>